<gene>
    <name evidence="2" type="ORF">ACFQ5G_03545</name>
</gene>
<evidence type="ECO:0000256" key="1">
    <source>
        <dbReference type="SAM" id="MobiDB-lite"/>
    </source>
</evidence>
<organism evidence="2 3">
    <name type="scientific">Actinoplanes sichuanensis</name>
    <dbReference type="NCBI Taxonomy" id="512349"/>
    <lineage>
        <taxon>Bacteria</taxon>
        <taxon>Bacillati</taxon>
        <taxon>Actinomycetota</taxon>
        <taxon>Actinomycetes</taxon>
        <taxon>Micromonosporales</taxon>
        <taxon>Micromonosporaceae</taxon>
        <taxon>Actinoplanes</taxon>
    </lineage>
</organism>
<accession>A0ABW4A1R5</accession>
<protein>
    <submittedName>
        <fullName evidence="2">Uncharacterized protein</fullName>
    </submittedName>
</protein>
<evidence type="ECO:0000313" key="3">
    <source>
        <dbReference type="Proteomes" id="UP001597183"/>
    </source>
</evidence>
<dbReference type="EMBL" id="JBHTMK010000005">
    <property type="protein sequence ID" value="MFD1364416.1"/>
    <property type="molecule type" value="Genomic_DNA"/>
</dbReference>
<evidence type="ECO:0000313" key="2">
    <source>
        <dbReference type="EMBL" id="MFD1364416.1"/>
    </source>
</evidence>
<name>A0ABW4A1R5_9ACTN</name>
<proteinExistence type="predicted"/>
<keyword evidence="3" id="KW-1185">Reference proteome</keyword>
<sequence length="341" mass="38196">MRRQSGMCAAEGSIVPHTSDRSRRNQRTSITGEPPSLAERGLPLRGRAVRTCAAVTTLQSVLLQCFAYPRPDHPWDPQPGRRFPGLFNLYGSWVSPQPDMIVMGSTVSHRFCSYLLPWVHPDGAEAPFDPRCRGIPGLRLADCHRWGYELLHLPTGAVVQVRDSDNRTYAVRERVRALESEMNALRRRKPDMREAWNEPAMTAVELRWSPAWVPTTYTAAASTLFSVLSLFLVNPDVSWQSSRATYKELGSEHLHFSEARPEAPAVFAWCHGIAPARVLHHLRALRLDHQVQLGEVQENFAALTIGGGRLDLHRRSSCIECGPGSAFRPAPVSRDRQRSAV</sequence>
<feature type="region of interest" description="Disordered" evidence="1">
    <location>
        <begin position="1"/>
        <end position="40"/>
    </location>
</feature>
<dbReference type="RefSeq" id="WP_378078197.1">
    <property type="nucleotide sequence ID" value="NZ_JBHTMK010000005.1"/>
</dbReference>
<dbReference type="Proteomes" id="UP001597183">
    <property type="component" value="Unassembled WGS sequence"/>
</dbReference>
<reference evidence="3" key="1">
    <citation type="journal article" date="2019" name="Int. J. Syst. Evol. Microbiol.">
        <title>The Global Catalogue of Microorganisms (GCM) 10K type strain sequencing project: providing services to taxonomists for standard genome sequencing and annotation.</title>
        <authorList>
            <consortium name="The Broad Institute Genomics Platform"/>
            <consortium name="The Broad Institute Genome Sequencing Center for Infectious Disease"/>
            <person name="Wu L."/>
            <person name="Ma J."/>
        </authorList>
    </citation>
    <scope>NUCLEOTIDE SEQUENCE [LARGE SCALE GENOMIC DNA]</scope>
    <source>
        <strain evidence="3">CCM 7526</strain>
    </source>
</reference>
<comment type="caution">
    <text evidence="2">The sequence shown here is derived from an EMBL/GenBank/DDBJ whole genome shotgun (WGS) entry which is preliminary data.</text>
</comment>